<dbReference type="KEGG" id="mant:BHD05_11045"/>
<dbReference type="Pfam" id="PF02583">
    <property type="entry name" value="Trns_repr_metal"/>
    <property type="match status" value="1"/>
</dbReference>
<evidence type="ECO:0000256" key="1">
    <source>
        <dbReference type="ARBA" id="ARBA00005428"/>
    </source>
</evidence>
<reference evidence="3 4" key="1">
    <citation type="submission" date="2016-09" db="EMBL/GenBank/DDBJ databases">
        <title>Complete genome sequence of microbes from the polar regions.</title>
        <authorList>
            <person name="Liao L."/>
            <person name="Chen B."/>
        </authorList>
    </citation>
    <scope>NUCLEOTIDE SEQUENCE [LARGE SCALE GENOMIC DNA]</scope>
    <source>
        <strain evidence="3 4">ZS314</strain>
    </source>
</reference>
<name>A0A7L5ALA0_9MICO</name>
<dbReference type="GO" id="GO:0046872">
    <property type="term" value="F:metal ion binding"/>
    <property type="evidence" value="ECO:0007669"/>
    <property type="project" value="InterPro"/>
</dbReference>
<sequence length="100" mass="10427">MAPLRPVARPTDEAEAQRKIANRLKRARGQLGGVIAALESGADCPATLTQLSAVSGAVNRAKHAVISSAMRECLTPADAGGTATGTPTIRELEKLFIKYA</sequence>
<dbReference type="OrthoDB" id="9809524at2"/>
<keyword evidence="4" id="KW-1185">Reference proteome</keyword>
<comment type="similarity">
    <text evidence="1">Belongs to the CsoR family.</text>
</comment>
<accession>A0A7L5ALA0</accession>
<dbReference type="AlphaFoldDB" id="A0A7L5ALA0"/>
<evidence type="ECO:0000313" key="4">
    <source>
        <dbReference type="Proteomes" id="UP000464507"/>
    </source>
</evidence>
<evidence type="ECO:0000256" key="2">
    <source>
        <dbReference type="ARBA" id="ARBA00023008"/>
    </source>
</evidence>
<dbReference type="EMBL" id="CP017146">
    <property type="protein sequence ID" value="QHO71147.1"/>
    <property type="molecule type" value="Genomic_DNA"/>
</dbReference>
<dbReference type="Gene3D" id="1.20.58.1000">
    <property type="entry name" value="Metal-sensitive repressor, helix protomer"/>
    <property type="match status" value="1"/>
</dbReference>
<dbReference type="InterPro" id="IPR003735">
    <property type="entry name" value="Metal_Tscrpt_repr"/>
</dbReference>
<dbReference type="GO" id="GO:0003677">
    <property type="term" value="F:DNA binding"/>
    <property type="evidence" value="ECO:0007669"/>
    <property type="project" value="InterPro"/>
</dbReference>
<gene>
    <name evidence="3" type="ORF">BHD05_11045</name>
</gene>
<dbReference type="GO" id="GO:0045892">
    <property type="term" value="P:negative regulation of DNA-templated transcription"/>
    <property type="evidence" value="ECO:0007669"/>
    <property type="project" value="UniProtKB-ARBA"/>
</dbReference>
<dbReference type="PANTHER" id="PTHR33677:SF5">
    <property type="entry name" value="TRANSCRIPTIONAL REPRESSOR FRMR"/>
    <property type="match status" value="1"/>
</dbReference>
<proteinExistence type="inferred from homology"/>
<dbReference type="CDD" id="cd10148">
    <property type="entry name" value="CsoR-like_DUF156"/>
    <property type="match status" value="1"/>
</dbReference>
<dbReference type="PANTHER" id="PTHR33677">
    <property type="entry name" value="TRANSCRIPTIONAL REPRESSOR FRMR-RELATED"/>
    <property type="match status" value="1"/>
</dbReference>
<keyword evidence="2" id="KW-0186">Copper</keyword>
<dbReference type="Proteomes" id="UP000464507">
    <property type="component" value="Chromosome"/>
</dbReference>
<protein>
    <recommendedName>
        <fullName evidence="5">Transcriptional regulator</fullName>
    </recommendedName>
</protein>
<evidence type="ECO:0008006" key="5">
    <source>
        <dbReference type="Google" id="ProtNLM"/>
    </source>
</evidence>
<evidence type="ECO:0000313" key="3">
    <source>
        <dbReference type="EMBL" id="QHO71147.1"/>
    </source>
</evidence>
<organism evidence="3 4">
    <name type="scientific">Marisediminicola antarctica</name>
    <dbReference type="NCBI Taxonomy" id="674079"/>
    <lineage>
        <taxon>Bacteria</taxon>
        <taxon>Bacillati</taxon>
        <taxon>Actinomycetota</taxon>
        <taxon>Actinomycetes</taxon>
        <taxon>Micrococcales</taxon>
        <taxon>Microbacteriaceae</taxon>
        <taxon>Marisediminicola</taxon>
    </lineage>
</organism>
<dbReference type="InterPro" id="IPR038390">
    <property type="entry name" value="Metal_Tscrpt_repr_sf"/>
</dbReference>